<dbReference type="Pfam" id="PF01041">
    <property type="entry name" value="DegT_DnrJ_EryC1"/>
    <property type="match status" value="1"/>
</dbReference>
<proteinExistence type="inferred from homology"/>
<dbReference type="Gene3D" id="3.40.640.10">
    <property type="entry name" value="Type I PLP-dependent aspartate aminotransferase-like (Major domain)"/>
    <property type="match status" value="1"/>
</dbReference>
<gene>
    <name evidence="5" type="ORF">OYT1_ch0124</name>
</gene>
<reference evidence="5 6" key="1">
    <citation type="submission" date="2018-06" db="EMBL/GenBank/DDBJ databases">
        <title>OYT1 Genome Sequencing.</title>
        <authorList>
            <person name="Kato S."/>
            <person name="Itoh T."/>
            <person name="Ohkuma M."/>
        </authorList>
    </citation>
    <scope>NUCLEOTIDE SEQUENCE [LARGE SCALE GENOMIC DNA]</scope>
    <source>
        <strain evidence="5 6">OYT1</strain>
    </source>
</reference>
<evidence type="ECO:0000256" key="2">
    <source>
        <dbReference type="PIRSR" id="PIRSR000390-1"/>
    </source>
</evidence>
<dbReference type="AlphaFoldDB" id="A0A2Z6G8B9"/>
<dbReference type="OrthoDB" id="9804264at2"/>
<dbReference type="GO" id="GO:0008483">
    <property type="term" value="F:transaminase activity"/>
    <property type="evidence" value="ECO:0007669"/>
    <property type="project" value="TreeGrafter"/>
</dbReference>
<evidence type="ECO:0000256" key="1">
    <source>
        <dbReference type="ARBA" id="ARBA00037999"/>
    </source>
</evidence>
<dbReference type="InterPro" id="IPR000653">
    <property type="entry name" value="DegT/StrS_aminotransferase"/>
</dbReference>
<dbReference type="GO" id="GO:0030170">
    <property type="term" value="F:pyridoxal phosphate binding"/>
    <property type="evidence" value="ECO:0007669"/>
    <property type="project" value="TreeGrafter"/>
</dbReference>
<organism evidence="5 6">
    <name type="scientific">Ferriphaselus amnicola</name>
    <dbReference type="NCBI Taxonomy" id="1188319"/>
    <lineage>
        <taxon>Bacteria</taxon>
        <taxon>Pseudomonadati</taxon>
        <taxon>Pseudomonadota</taxon>
        <taxon>Betaproteobacteria</taxon>
        <taxon>Nitrosomonadales</taxon>
        <taxon>Gallionellaceae</taxon>
        <taxon>Ferriphaselus</taxon>
    </lineage>
</organism>
<dbReference type="KEGG" id="fam:OYT1_ch0124"/>
<dbReference type="InterPro" id="IPR015422">
    <property type="entry name" value="PyrdxlP-dep_Trfase_small"/>
</dbReference>
<dbReference type="PIRSF" id="PIRSF000390">
    <property type="entry name" value="PLP_StrS"/>
    <property type="match status" value="1"/>
</dbReference>
<evidence type="ECO:0000256" key="3">
    <source>
        <dbReference type="PIRSR" id="PIRSR000390-2"/>
    </source>
</evidence>
<evidence type="ECO:0000313" key="6">
    <source>
        <dbReference type="Proteomes" id="UP000033070"/>
    </source>
</evidence>
<feature type="modified residue" description="N6-(pyridoxal phosphate)lysine" evidence="3">
    <location>
        <position position="194"/>
    </location>
</feature>
<dbReference type="STRING" id="1188319.OYT1_00629"/>
<dbReference type="InterPro" id="IPR015424">
    <property type="entry name" value="PyrdxlP-dep_Trfase"/>
</dbReference>
<comment type="similarity">
    <text evidence="1 4">Belongs to the DegT/DnrJ/EryC1 family.</text>
</comment>
<protein>
    <submittedName>
        <fullName evidence="5">GDP-perosamine synthase</fullName>
    </submittedName>
</protein>
<evidence type="ECO:0000256" key="4">
    <source>
        <dbReference type="RuleBase" id="RU004508"/>
    </source>
</evidence>
<evidence type="ECO:0000313" key="5">
    <source>
        <dbReference type="EMBL" id="BBE49700.1"/>
    </source>
</evidence>
<name>A0A2Z6G8B9_9PROT</name>
<keyword evidence="3 4" id="KW-0663">Pyridoxal phosphate</keyword>
<dbReference type="RefSeq" id="WP_062625829.1">
    <property type="nucleotide sequence ID" value="NZ_AP018738.1"/>
</dbReference>
<dbReference type="SUPFAM" id="SSF53383">
    <property type="entry name" value="PLP-dependent transferases"/>
    <property type="match status" value="1"/>
</dbReference>
<dbReference type="GO" id="GO:0000271">
    <property type="term" value="P:polysaccharide biosynthetic process"/>
    <property type="evidence" value="ECO:0007669"/>
    <property type="project" value="TreeGrafter"/>
</dbReference>
<feature type="active site" description="Proton acceptor" evidence="2">
    <location>
        <position position="194"/>
    </location>
</feature>
<dbReference type="Gene3D" id="3.90.1150.10">
    <property type="entry name" value="Aspartate Aminotransferase, domain 1"/>
    <property type="match status" value="1"/>
</dbReference>
<dbReference type="PANTHER" id="PTHR30244:SF34">
    <property type="entry name" value="DTDP-4-AMINO-4,6-DIDEOXYGALACTOSE TRANSAMINASE"/>
    <property type="match status" value="1"/>
</dbReference>
<keyword evidence="6" id="KW-1185">Reference proteome</keyword>
<dbReference type="EMBL" id="AP018738">
    <property type="protein sequence ID" value="BBE49700.1"/>
    <property type="molecule type" value="Genomic_DNA"/>
</dbReference>
<dbReference type="Proteomes" id="UP000033070">
    <property type="component" value="Chromosome"/>
</dbReference>
<sequence>MLAIEGGAPLRAVPMPGWPQFAEDEIAAVAEVLRSGRVNYWTGDLGKQFEQAFARYHDMPHAIALANGTLALELALYALGIGAGDEVIVPARTFIASASCVVARGAIPVVVDIEADSQNISVTAVEAAITPRTRAIIAVHLGGWPCDVEALQNLALRHNLKLIEDCAQAVGAEYRGRKVGSFGDAAAFSFCQDKIMTTGGEGGMLLLKDEAAWRSAWAYKDHGKDYELVYHTPHPPGHRWLHTRFGSNWRLTEMQSAIGLRQLEKLPEWLAQRRANARQLTEGVAGLPGVHVPVRPEWVNDAYYRLHAFLELERLRPDWSQDRVVAAITAEGVPCFHGGCAEIYREQAFAGLVDPARRLPNAKQGGETSLAFLLHPTLGVDEMAEMVAAIRKVLSVAVKT</sequence>
<dbReference type="InterPro" id="IPR015421">
    <property type="entry name" value="PyrdxlP-dep_Trfase_major"/>
</dbReference>
<dbReference type="PANTHER" id="PTHR30244">
    <property type="entry name" value="TRANSAMINASE"/>
    <property type="match status" value="1"/>
</dbReference>
<accession>A0A2Z6G8B9</accession>
<dbReference type="CDD" id="cd00616">
    <property type="entry name" value="AHBA_syn"/>
    <property type="match status" value="1"/>
</dbReference>